<dbReference type="NCBIfam" id="TIGR01353">
    <property type="entry name" value="dGTP_triPase"/>
    <property type="match status" value="1"/>
</dbReference>
<gene>
    <name evidence="3" type="ORF">QQ020_12495</name>
</gene>
<dbReference type="SMART" id="SM00471">
    <property type="entry name" value="HDc"/>
    <property type="match status" value="1"/>
</dbReference>
<dbReference type="PANTHER" id="PTHR11373">
    <property type="entry name" value="DEOXYNUCLEOSIDE TRIPHOSPHATE TRIPHOSPHOHYDROLASE"/>
    <property type="match status" value="1"/>
</dbReference>
<dbReference type="InterPro" id="IPR003607">
    <property type="entry name" value="HD/PDEase_dom"/>
</dbReference>
<dbReference type="Gene3D" id="1.10.3550.10">
    <property type="entry name" value="eoxyguanosinetriphosphate triphosphohydrolase domain-like"/>
    <property type="match status" value="1"/>
</dbReference>
<dbReference type="Proteomes" id="UP001172083">
    <property type="component" value="Unassembled WGS sequence"/>
</dbReference>
<evidence type="ECO:0000256" key="1">
    <source>
        <dbReference type="ARBA" id="ARBA00022801"/>
    </source>
</evidence>
<comment type="caution">
    <text evidence="3">The sequence shown here is derived from an EMBL/GenBank/DDBJ whole genome shotgun (WGS) entry which is preliminary data.</text>
</comment>
<evidence type="ECO:0000259" key="2">
    <source>
        <dbReference type="SMART" id="SM00471"/>
    </source>
</evidence>
<keyword evidence="1" id="KW-0378">Hydrolase</keyword>
<sequence>MDWLKLLSPNRFGQKKPVEGKGNELRSAFEQDFDRVIFSHPFRRLQDKTQVFPLPEHDFVHTRLTHSLEVSSVGKSLGRKAGEIILQRHPELVRQNLSQFDFGAIASAASLAHDLGNPPFGHSGEDAISDFFRYNPSGIKFKDRVNSKEWADLCNFEGNAQGFRILNKGSYQGLSLTMATLATFTKYPRESLIQQRDENRKSQRKYGFFQSEKLLFQQLAEEVGLIQVGPGGDLSWSRHPLAFLVEAADDICYSIIDLEDGCRLGLVDYNQTKNLLAAILGSKFDETKLNRIDNINERISLLRAIAIGVLIDQCVEVFEANESAMLTGSFDQALTDLIPAKNVLKEISDLSLERIYRARIVLETEAAGFEVINGLLESFLPAAFSVQFEKESCTRRDKSIARLLPGEVFSLPEAQADREYALIMNIIDFISGMTDSFAISLYRKIKGITLPSGFPTNF</sequence>
<dbReference type="SUPFAM" id="SSF109604">
    <property type="entry name" value="HD-domain/PDEase-like"/>
    <property type="match status" value="1"/>
</dbReference>
<evidence type="ECO:0000313" key="4">
    <source>
        <dbReference type="Proteomes" id="UP001172083"/>
    </source>
</evidence>
<dbReference type="Pfam" id="PF13286">
    <property type="entry name" value="HD_assoc"/>
    <property type="match status" value="1"/>
</dbReference>
<dbReference type="Gene3D" id="1.10.3210.10">
    <property type="entry name" value="Hypothetical protein af1432"/>
    <property type="match status" value="1"/>
</dbReference>
<name>A0ABT8L742_9BACT</name>
<dbReference type="InterPro" id="IPR026875">
    <property type="entry name" value="PHydrolase_assoc_dom"/>
</dbReference>
<dbReference type="NCBIfam" id="NF002205">
    <property type="entry name" value="PRK01096.1"/>
    <property type="match status" value="1"/>
</dbReference>
<keyword evidence="4" id="KW-1185">Reference proteome</keyword>
<dbReference type="InterPro" id="IPR027432">
    <property type="entry name" value="dGTP_triphosphohydrolase_C"/>
</dbReference>
<proteinExistence type="predicted"/>
<dbReference type="InterPro" id="IPR006261">
    <property type="entry name" value="dGTPase"/>
</dbReference>
<feature type="domain" description="HD/PDEase" evidence="2">
    <location>
        <begin position="59"/>
        <end position="263"/>
    </location>
</feature>
<dbReference type="InterPro" id="IPR023293">
    <property type="entry name" value="dGTP_triP_hydro_central_sf"/>
</dbReference>
<reference evidence="3" key="1">
    <citation type="submission" date="2023-06" db="EMBL/GenBank/DDBJ databases">
        <title>Genomic of Agaribacillus aureum.</title>
        <authorList>
            <person name="Wang G."/>
        </authorList>
    </citation>
    <scope>NUCLEOTIDE SEQUENCE</scope>
    <source>
        <strain evidence="3">BMA12</strain>
    </source>
</reference>
<dbReference type="PANTHER" id="PTHR11373:SF32">
    <property type="entry name" value="DEOXYGUANOSINETRIPHOSPHATE TRIPHOSPHOHYDROLASE"/>
    <property type="match status" value="1"/>
</dbReference>
<accession>A0ABT8L742</accession>
<organism evidence="3 4">
    <name type="scientific">Agaribacillus aureus</name>
    <dbReference type="NCBI Taxonomy" id="3051825"/>
    <lineage>
        <taxon>Bacteria</taxon>
        <taxon>Pseudomonadati</taxon>
        <taxon>Bacteroidota</taxon>
        <taxon>Cytophagia</taxon>
        <taxon>Cytophagales</taxon>
        <taxon>Splendidivirgaceae</taxon>
        <taxon>Agaribacillus</taxon>
    </lineage>
</organism>
<dbReference type="Gene3D" id="1.10.3410.10">
    <property type="entry name" value="putative deoxyguanosinetriphosphate triphosphohydrolase like domain"/>
    <property type="match status" value="1"/>
</dbReference>
<dbReference type="RefSeq" id="WP_346758193.1">
    <property type="nucleotide sequence ID" value="NZ_JAUJEB010000001.1"/>
</dbReference>
<evidence type="ECO:0000313" key="3">
    <source>
        <dbReference type="EMBL" id="MDN5212876.1"/>
    </source>
</evidence>
<dbReference type="EMBL" id="JAUJEB010000001">
    <property type="protein sequence ID" value="MDN5212876.1"/>
    <property type="molecule type" value="Genomic_DNA"/>
</dbReference>
<protein>
    <submittedName>
        <fullName evidence="3">Deoxyguanosinetriphosphate triphosphohydrolase</fullName>
    </submittedName>
</protein>
<dbReference type="InterPro" id="IPR050135">
    <property type="entry name" value="dGTPase-like"/>
</dbReference>